<gene>
    <name evidence="1" type="ORF">RAN89_16100</name>
</gene>
<accession>A0ABZ0AXM0</accession>
<evidence type="ECO:0000313" key="1">
    <source>
        <dbReference type="EMBL" id="WNO04408.1"/>
    </source>
</evidence>
<organism evidence="1 2">
    <name type="scientific">Rhodoferax mekongensis</name>
    <dbReference type="NCBI Taxonomy" id="3068341"/>
    <lineage>
        <taxon>Bacteria</taxon>
        <taxon>Pseudomonadati</taxon>
        <taxon>Pseudomonadota</taxon>
        <taxon>Betaproteobacteria</taxon>
        <taxon>Burkholderiales</taxon>
        <taxon>Comamonadaceae</taxon>
        <taxon>Rhodoferax</taxon>
    </lineage>
</organism>
<keyword evidence="2" id="KW-1185">Reference proteome</keyword>
<sequence length="189" mass="19470">MSTTLTSATHDLIASYGNTAKNVINAYRLGNERAAGYVEKTWSAAVQKAGKRISSEVRTNALSAQKKITGYYVQGVTLTTDTADTAVNKAVELAGKGLEQAAVNATRFEQSTGLNTLSTVANAAVPAVVAVNKVAAKLEAKSGDLVARIAGSKVKAKVAGAKRAVKKTARKAAPRVRKAAAAVEATVAV</sequence>
<evidence type="ECO:0008006" key="3">
    <source>
        <dbReference type="Google" id="ProtNLM"/>
    </source>
</evidence>
<dbReference type="EMBL" id="CP132507">
    <property type="protein sequence ID" value="WNO04408.1"/>
    <property type="molecule type" value="Genomic_DNA"/>
</dbReference>
<dbReference type="Proteomes" id="UP001302257">
    <property type="component" value="Chromosome"/>
</dbReference>
<proteinExistence type="predicted"/>
<reference evidence="1 2" key="1">
    <citation type="submission" date="2023-08" db="EMBL/GenBank/DDBJ databases">
        <title>Rhodoferax potami sp. nov. and Rhodoferax mekongensis sp. nov., isolated from the Mekong River in Thailand.</title>
        <authorList>
            <person name="Kitikhun S."/>
            <person name="Charoenyingcharoen P."/>
            <person name="Siriarchawattana P."/>
            <person name="Likhitrattanapisal S."/>
            <person name="Nilsakha T."/>
            <person name="Chanpet A."/>
            <person name="Rattanawaree P."/>
            <person name="Ingsriswang S."/>
        </authorList>
    </citation>
    <scope>NUCLEOTIDE SEQUENCE [LARGE SCALE GENOMIC DNA]</scope>
    <source>
        <strain evidence="1 2">TBRC 17307</strain>
    </source>
</reference>
<dbReference type="RefSeq" id="WP_313867251.1">
    <property type="nucleotide sequence ID" value="NZ_CP132507.1"/>
</dbReference>
<evidence type="ECO:0000313" key="2">
    <source>
        <dbReference type="Proteomes" id="UP001302257"/>
    </source>
</evidence>
<name>A0ABZ0AXM0_9BURK</name>
<protein>
    <recommendedName>
        <fullName evidence="3">Phasin domain-containing protein</fullName>
    </recommendedName>
</protein>